<dbReference type="PANTHER" id="PTHR43124">
    <property type="entry name" value="PURINE EFFLUX PUMP PBUE"/>
    <property type="match status" value="1"/>
</dbReference>
<protein>
    <submittedName>
        <fullName evidence="8">Purine efflux pump PbuE</fullName>
    </submittedName>
</protein>
<feature type="transmembrane region" description="Helical" evidence="6">
    <location>
        <begin position="59"/>
        <end position="79"/>
    </location>
</feature>
<evidence type="ECO:0000259" key="7">
    <source>
        <dbReference type="PROSITE" id="PS50850"/>
    </source>
</evidence>
<reference evidence="8 9" key="1">
    <citation type="submission" date="2015-03" db="EMBL/GenBank/DDBJ databases">
        <title>Genome sequence of Variovorax paradoxus TBEA6.</title>
        <authorList>
            <person name="Poehlein A."/>
            <person name="Schuldes J."/>
            <person name="Wuebbeler J.H."/>
            <person name="Hiessl S."/>
            <person name="Steinbuechel A."/>
            <person name="Daniel R."/>
        </authorList>
    </citation>
    <scope>NUCLEOTIDE SEQUENCE [LARGE SCALE GENOMIC DNA]</scope>
    <source>
        <strain evidence="8 9">TBEA6</strain>
    </source>
</reference>
<evidence type="ECO:0000313" key="9">
    <source>
        <dbReference type="Proteomes" id="UP000035170"/>
    </source>
</evidence>
<dbReference type="PATRIC" id="fig|34073.19.peg.6553"/>
<evidence type="ECO:0000256" key="3">
    <source>
        <dbReference type="ARBA" id="ARBA00022692"/>
    </source>
</evidence>
<dbReference type="Gene3D" id="1.20.1250.20">
    <property type="entry name" value="MFS general substrate transporter like domains"/>
    <property type="match status" value="1"/>
</dbReference>
<feature type="transmembrane region" description="Helical" evidence="6">
    <location>
        <begin position="352"/>
        <end position="372"/>
    </location>
</feature>
<dbReference type="Pfam" id="PF07690">
    <property type="entry name" value="MFS_1"/>
    <property type="match status" value="1"/>
</dbReference>
<keyword evidence="9" id="KW-1185">Reference proteome</keyword>
<gene>
    <name evidence="8" type="primary">pbuE2</name>
    <name evidence="8" type="ORF">VPARA_63650</name>
</gene>
<dbReference type="PROSITE" id="PS50850">
    <property type="entry name" value="MFS"/>
    <property type="match status" value="1"/>
</dbReference>
<keyword evidence="5 6" id="KW-0472">Membrane</keyword>
<feature type="transmembrane region" description="Helical" evidence="6">
    <location>
        <begin position="145"/>
        <end position="169"/>
    </location>
</feature>
<feature type="transmembrane region" description="Helical" evidence="6">
    <location>
        <begin position="86"/>
        <end position="105"/>
    </location>
</feature>
<dbReference type="GO" id="GO:0005886">
    <property type="term" value="C:plasma membrane"/>
    <property type="evidence" value="ECO:0007669"/>
    <property type="project" value="UniProtKB-SubCell"/>
</dbReference>
<evidence type="ECO:0000256" key="4">
    <source>
        <dbReference type="ARBA" id="ARBA00022989"/>
    </source>
</evidence>
<dbReference type="AlphaFoldDB" id="A0A0H2M623"/>
<feature type="transmembrane region" description="Helical" evidence="6">
    <location>
        <begin position="21"/>
        <end position="47"/>
    </location>
</feature>
<feature type="transmembrane region" description="Helical" evidence="6">
    <location>
        <begin position="378"/>
        <end position="396"/>
    </location>
</feature>
<organism evidence="8 9">
    <name type="scientific">Variovorax paradoxus</name>
    <dbReference type="NCBI Taxonomy" id="34073"/>
    <lineage>
        <taxon>Bacteria</taxon>
        <taxon>Pseudomonadati</taxon>
        <taxon>Pseudomonadota</taxon>
        <taxon>Betaproteobacteria</taxon>
        <taxon>Burkholderiales</taxon>
        <taxon>Comamonadaceae</taxon>
        <taxon>Variovorax</taxon>
    </lineage>
</organism>
<comment type="caution">
    <text evidence="8">The sequence shown here is derived from an EMBL/GenBank/DDBJ whole genome shotgun (WGS) entry which is preliminary data.</text>
</comment>
<name>A0A0H2M623_VARPD</name>
<proteinExistence type="predicted"/>
<feature type="transmembrane region" description="Helical" evidence="6">
    <location>
        <begin position="111"/>
        <end position="133"/>
    </location>
</feature>
<dbReference type="GO" id="GO:0022857">
    <property type="term" value="F:transmembrane transporter activity"/>
    <property type="evidence" value="ECO:0007669"/>
    <property type="project" value="InterPro"/>
</dbReference>
<dbReference type="EMBL" id="JZWI01000051">
    <property type="protein sequence ID" value="KLN52505.1"/>
    <property type="molecule type" value="Genomic_DNA"/>
</dbReference>
<keyword evidence="4 6" id="KW-1133">Transmembrane helix</keyword>
<evidence type="ECO:0000256" key="1">
    <source>
        <dbReference type="ARBA" id="ARBA00004651"/>
    </source>
</evidence>
<dbReference type="InterPro" id="IPR036259">
    <property type="entry name" value="MFS_trans_sf"/>
</dbReference>
<comment type="subcellular location">
    <subcellularLocation>
        <location evidence="1">Cell membrane</location>
        <topology evidence="1">Multi-pass membrane protein</topology>
    </subcellularLocation>
</comment>
<feature type="transmembrane region" description="Helical" evidence="6">
    <location>
        <begin position="219"/>
        <end position="242"/>
    </location>
</feature>
<sequence>MNTDSSIAPQPQPAERLPLGLAWLALGAFAIGTESFMVAGLLPALAADLQVSATRAGQLVLLFALSYAIGSPPMAALCARFGRRPLLIASLAAFSGLTLAASMAQGFAQLALARVALGLVAGVFLPTASALAAAMVSPALRGRALAIVTGGGTVAVALGVPLGAWIAGWGGWRTAYLLIAAVAALATWGLAIGLPRGLAPASAAARSTPSFSVTREPGVLPALLTTTLWATGGFSFYTYIALFLAGTLGFGAEGVSAVFCAIGVAAAIGTAAGGWATDRFGADRVAQGFALMLVLILGGLSFSAQMLPRGLALPLVVGLSALWGFAGWGFGPAQAMRLIRLAPDRAPMTLSLNASAVYLGIAAGSALGGAVIELVGVSAVGWVGAACQLTGLGLMLRTAHKSRAALSSSTSPLTA</sequence>
<dbReference type="InterPro" id="IPR020846">
    <property type="entry name" value="MFS_dom"/>
</dbReference>
<feature type="transmembrane region" description="Helical" evidence="6">
    <location>
        <begin position="175"/>
        <end position="198"/>
    </location>
</feature>
<dbReference type="InterPro" id="IPR050189">
    <property type="entry name" value="MFS_Efflux_Transporters"/>
</dbReference>
<evidence type="ECO:0000256" key="6">
    <source>
        <dbReference type="SAM" id="Phobius"/>
    </source>
</evidence>
<evidence type="ECO:0000256" key="5">
    <source>
        <dbReference type="ARBA" id="ARBA00023136"/>
    </source>
</evidence>
<dbReference type="PANTHER" id="PTHR43124:SF10">
    <property type="entry name" value="PURINE EFFLUX PUMP PBUE"/>
    <property type="match status" value="1"/>
</dbReference>
<evidence type="ECO:0000256" key="2">
    <source>
        <dbReference type="ARBA" id="ARBA00022475"/>
    </source>
</evidence>
<feature type="transmembrane region" description="Helical" evidence="6">
    <location>
        <begin position="311"/>
        <end position="331"/>
    </location>
</feature>
<dbReference type="RefSeq" id="WP_080966734.1">
    <property type="nucleotide sequence ID" value="NZ_JZWI01000051.1"/>
</dbReference>
<keyword evidence="2" id="KW-1003">Cell membrane</keyword>
<dbReference type="SUPFAM" id="SSF103473">
    <property type="entry name" value="MFS general substrate transporter"/>
    <property type="match status" value="1"/>
</dbReference>
<dbReference type="Proteomes" id="UP000035170">
    <property type="component" value="Unassembled WGS sequence"/>
</dbReference>
<feature type="transmembrane region" description="Helical" evidence="6">
    <location>
        <begin position="254"/>
        <end position="276"/>
    </location>
</feature>
<dbReference type="CDD" id="cd17324">
    <property type="entry name" value="MFS_NepI_like"/>
    <property type="match status" value="1"/>
</dbReference>
<keyword evidence="3 6" id="KW-0812">Transmembrane</keyword>
<feature type="transmembrane region" description="Helical" evidence="6">
    <location>
        <begin position="288"/>
        <end position="305"/>
    </location>
</feature>
<dbReference type="InterPro" id="IPR011701">
    <property type="entry name" value="MFS"/>
</dbReference>
<evidence type="ECO:0000313" key="8">
    <source>
        <dbReference type="EMBL" id="KLN52505.1"/>
    </source>
</evidence>
<feature type="domain" description="Major facilitator superfamily (MFS) profile" evidence="7">
    <location>
        <begin position="20"/>
        <end position="403"/>
    </location>
</feature>
<accession>A0A0H2M623</accession>